<evidence type="ECO:0000256" key="3">
    <source>
        <dbReference type="ARBA" id="ARBA00023143"/>
    </source>
</evidence>
<dbReference type="PANTHER" id="PTHR34653">
    <property type="match status" value="1"/>
</dbReference>
<dbReference type="GO" id="GO:0003774">
    <property type="term" value="F:cytoskeletal motor activity"/>
    <property type="evidence" value="ECO:0007669"/>
    <property type="project" value="InterPro"/>
</dbReference>
<dbReference type="GO" id="GO:0009425">
    <property type="term" value="C:bacterial-type flagellum basal body"/>
    <property type="evidence" value="ECO:0007669"/>
    <property type="project" value="UniProtKB-SubCell"/>
</dbReference>
<evidence type="ECO:0000256" key="2">
    <source>
        <dbReference type="ARBA" id="ARBA00009272"/>
    </source>
</evidence>
<organism evidence="5 6">
    <name type="scientific">Candidatus Raskinella chloraquaticus</name>
    <dbReference type="NCBI Taxonomy" id="1951219"/>
    <lineage>
        <taxon>Bacteria</taxon>
        <taxon>Pseudomonadati</taxon>
        <taxon>Pseudomonadota</taxon>
        <taxon>Alphaproteobacteria</taxon>
        <taxon>Hyphomicrobiales</taxon>
        <taxon>Phreatobacteraceae</taxon>
        <taxon>Candidatus Raskinella</taxon>
    </lineage>
</organism>
<proteinExistence type="inferred from homology"/>
<dbReference type="GO" id="GO:0005198">
    <property type="term" value="F:structural molecule activity"/>
    <property type="evidence" value="ECO:0007669"/>
    <property type="project" value="InterPro"/>
</dbReference>
<protein>
    <recommendedName>
        <fullName evidence="4">Flagellar hook-basal body complex protein FliE</fullName>
    </recommendedName>
</protein>
<comment type="similarity">
    <text evidence="2 4">Belongs to the FliE family.</text>
</comment>
<comment type="caution">
    <text evidence="5">The sequence shown here is derived from an EMBL/GenBank/DDBJ whole genome shotgun (WGS) entry which is preliminary data.</text>
</comment>
<accession>A0A1W9I2F0</accession>
<name>A0A1W9I2F0_9HYPH</name>
<sequence>MVTTPGAAASAYQALARLNDGVSGSSPIGIGNKPAGGDFASLVRDSIGAVAQQAHQAETQSRAFANGKADLVNVVTAVAESEVALETLVSVRDRVINAYEEILRMPI</sequence>
<comment type="subcellular location">
    <subcellularLocation>
        <location evidence="1 4">Bacterial flagellum basal body</location>
    </subcellularLocation>
</comment>
<dbReference type="InterPro" id="IPR001624">
    <property type="entry name" value="FliE"/>
</dbReference>
<dbReference type="HAMAP" id="MF_00724">
    <property type="entry name" value="FliE"/>
    <property type="match status" value="1"/>
</dbReference>
<keyword evidence="3 4" id="KW-0975">Bacterial flagellum</keyword>
<dbReference type="PANTHER" id="PTHR34653:SF1">
    <property type="entry name" value="FLAGELLAR HOOK-BASAL BODY COMPLEX PROTEIN FLIE"/>
    <property type="match status" value="1"/>
</dbReference>
<dbReference type="STRING" id="1827387.A4S15_04865"/>
<evidence type="ECO:0000313" key="6">
    <source>
        <dbReference type="Proteomes" id="UP000192872"/>
    </source>
</evidence>
<dbReference type="AlphaFoldDB" id="A0A1W9I2F0"/>
<reference evidence="5 6" key="1">
    <citation type="journal article" date="2017" name="Water Res.">
        <title>Comammox in drinking water systems.</title>
        <authorList>
            <person name="Wang Y."/>
            <person name="Ma L."/>
            <person name="Mao Y."/>
            <person name="Jiang X."/>
            <person name="Xia Y."/>
            <person name="Yu K."/>
            <person name="Li B."/>
            <person name="Zhang T."/>
        </authorList>
    </citation>
    <scope>NUCLEOTIDE SEQUENCE [LARGE SCALE GENOMIC DNA]</scope>
    <source>
        <strain evidence="5">SG_bin8</strain>
    </source>
</reference>
<evidence type="ECO:0000256" key="4">
    <source>
        <dbReference type="HAMAP-Rule" id="MF_00724"/>
    </source>
</evidence>
<evidence type="ECO:0000313" key="5">
    <source>
        <dbReference type="EMBL" id="OQW53584.1"/>
    </source>
</evidence>
<gene>
    <name evidence="4" type="primary">fliE</name>
    <name evidence="5" type="ORF">A4S15_04865</name>
</gene>
<evidence type="ECO:0000256" key="1">
    <source>
        <dbReference type="ARBA" id="ARBA00004117"/>
    </source>
</evidence>
<dbReference type="RefSeq" id="WP_376802671.1">
    <property type="nucleotide sequence ID" value="NZ_DBNB01000014.1"/>
</dbReference>
<dbReference type="Proteomes" id="UP000192872">
    <property type="component" value="Unassembled WGS sequence"/>
</dbReference>
<dbReference type="GO" id="GO:0071973">
    <property type="term" value="P:bacterial-type flagellum-dependent cell motility"/>
    <property type="evidence" value="ECO:0007669"/>
    <property type="project" value="InterPro"/>
</dbReference>
<dbReference type="Pfam" id="PF02049">
    <property type="entry name" value="FliE"/>
    <property type="match status" value="1"/>
</dbReference>
<dbReference type="EMBL" id="LWDL01000008">
    <property type="protein sequence ID" value="OQW53584.1"/>
    <property type="molecule type" value="Genomic_DNA"/>
</dbReference>